<dbReference type="PROSITE" id="PS50043">
    <property type="entry name" value="HTH_LUXR_2"/>
    <property type="match status" value="1"/>
</dbReference>
<feature type="modified residue" description="4-aspartylphosphate" evidence="4">
    <location>
        <position position="57"/>
    </location>
</feature>
<dbReference type="InterPro" id="IPR000792">
    <property type="entry name" value="Tscrpt_reg_LuxR_C"/>
</dbReference>
<dbReference type="InterPro" id="IPR011006">
    <property type="entry name" value="CheY-like_superfamily"/>
</dbReference>
<evidence type="ECO:0000256" key="1">
    <source>
        <dbReference type="ARBA" id="ARBA00023015"/>
    </source>
</evidence>
<dbReference type="PRINTS" id="PR00038">
    <property type="entry name" value="HTHLUXR"/>
</dbReference>
<feature type="domain" description="Response regulatory" evidence="6">
    <location>
        <begin position="6"/>
        <end position="122"/>
    </location>
</feature>
<comment type="caution">
    <text evidence="7">The sequence shown here is derived from an EMBL/GenBank/DDBJ whole genome shotgun (WGS) entry which is preliminary data.</text>
</comment>
<dbReference type="PROSITE" id="PS50110">
    <property type="entry name" value="RESPONSE_REGULATORY"/>
    <property type="match status" value="1"/>
</dbReference>
<organism evidence="7 8">
    <name type="scientific">Candidatus Desulfolinea nitratireducens</name>
    <dbReference type="NCBI Taxonomy" id="2841698"/>
    <lineage>
        <taxon>Bacteria</taxon>
        <taxon>Bacillati</taxon>
        <taxon>Chloroflexota</taxon>
        <taxon>Anaerolineae</taxon>
        <taxon>Anaerolineales</taxon>
        <taxon>Anaerolineales incertae sedis</taxon>
        <taxon>Candidatus Desulfolinea</taxon>
    </lineage>
</organism>
<name>A0A8J6TI29_9CHLR</name>
<dbReference type="InterPro" id="IPR001789">
    <property type="entry name" value="Sig_transdc_resp-reg_receiver"/>
</dbReference>
<evidence type="ECO:0000313" key="8">
    <source>
        <dbReference type="Proteomes" id="UP000614469"/>
    </source>
</evidence>
<reference evidence="7 8" key="1">
    <citation type="submission" date="2020-08" db="EMBL/GenBank/DDBJ databases">
        <title>Bridging the membrane lipid divide: bacteria of the FCB group superphylum have the potential to synthesize archaeal ether lipids.</title>
        <authorList>
            <person name="Villanueva L."/>
            <person name="Von Meijenfeldt F.A.B."/>
            <person name="Westbye A.B."/>
            <person name="Yadav S."/>
            <person name="Hopmans E.C."/>
            <person name="Dutilh B.E."/>
            <person name="Sinninghe Damste J.S."/>
        </authorList>
    </citation>
    <scope>NUCLEOTIDE SEQUENCE [LARGE SCALE GENOMIC DNA]</scope>
    <source>
        <strain evidence="7">NIOZ-UU36</strain>
    </source>
</reference>
<dbReference type="AlphaFoldDB" id="A0A8J6TI29"/>
<evidence type="ECO:0000256" key="3">
    <source>
        <dbReference type="ARBA" id="ARBA00023163"/>
    </source>
</evidence>
<dbReference type="SUPFAM" id="SSF46894">
    <property type="entry name" value="C-terminal effector domain of the bipartite response regulators"/>
    <property type="match status" value="1"/>
</dbReference>
<dbReference type="GO" id="GO:0000160">
    <property type="term" value="P:phosphorelay signal transduction system"/>
    <property type="evidence" value="ECO:0007669"/>
    <property type="project" value="InterPro"/>
</dbReference>
<keyword evidence="2" id="KW-0238">DNA-binding</keyword>
<dbReference type="Pfam" id="PF00072">
    <property type="entry name" value="Response_reg"/>
    <property type="match status" value="1"/>
</dbReference>
<keyword evidence="1" id="KW-0805">Transcription regulation</keyword>
<dbReference type="SMART" id="SM00448">
    <property type="entry name" value="REC"/>
    <property type="match status" value="1"/>
</dbReference>
<evidence type="ECO:0000256" key="4">
    <source>
        <dbReference type="PROSITE-ProRule" id="PRU00169"/>
    </source>
</evidence>
<keyword evidence="3" id="KW-0804">Transcription</keyword>
<protein>
    <submittedName>
        <fullName evidence="7">Response regulator transcription factor</fullName>
    </submittedName>
</protein>
<evidence type="ECO:0000256" key="2">
    <source>
        <dbReference type="ARBA" id="ARBA00023125"/>
    </source>
</evidence>
<dbReference type="GO" id="GO:0006355">
    <property type="term" value="P:regulation of DNA-templated transcription"/>
    <property type="evidence" value="ECO:0007669"/>
    <property type="project" value="InterPro"/>
</dbReference>
<evidence type="ECO:0000259" key="6">
    <source>
        <dbReference type="PROSITE" id="PS50110"/>
    </source>
</evidence>
<dbReference type="InterPro" id="IPR039420">
    <property type="entry name" value="WalR-like"/>
</dbReference>
<sequence>MSNAIRVFVVDDHTLFRKGLVSLLSELEDIQVVGEASTGEEAIEIVMGIESDLILMDINMPGMSGIETLGVLRQQGVENPVLMLTISEHQEDLVEAICAGASGYLLKNTEPEILQQTIKQVIAGKSVLSPEITEQVFEMVRSRKIGVEKKLTEREIQMLHLLSSGSKTSQLAEQMSISENTVKTHIRNIFEKLEVSSRAEAVAKAVRLKLI</sequence>
<dbReference type="Gene3D" id="3.40.50.2300">
    <property type="match status" value="1"/>
</dbReference>
<dbReference type="SMART" id="SM00421">
    <property type="entry name" value="HTH_LUXR"/>
    <property type="match status" value="1"/>
</dbReference>
<dbReference type="Proteomes" id="UP000614469">
    <property type="component" value="Unassembled WGS sequence"/>
</dbReference>
<dbReference type="CDD" id="cd06170">
    <property type="entry name" value="LuxR_C_like"/>
    <property type="match status" value="1"/>
</dbReference>
<dbReference type="Pfam" id="PF00196">
    <property type="entry name" value="GerE"/>
    <property type="match status" value="1"/>
</dbReference>
<gene>
    <name evidence="7" type="ORF">H8E29_05015</name>
</gene>
<evidence type="ECO:0000259" key="5">
    <source>
        <dbReference type="PROSITE" id="PS50043"/>
    </source>
</evidence>
<keyword evidence="4" id="KW-0597">Phosphoprotein</keyword>
<dbReference type="PANTHER" id="PTHR43214:SF41">
    <property type="entry name" value="NITRATE_NITRITE RESPONSE REGULATOR PROTEIN NARP"/>
    <property type="match status" value="1"/>
</dbReference>
<accession>A0A8J6TI29</accession>
<evidence type="ECO:0000313" key="7">
    <source>
        <dbReference type="EMBL" id="MBC8334604.1"/>
    </source>
</evidence>
<feature type="domain" description="HTH luxR-type" evidence="5">
    <location>
        <begin position="144"/>
        <end position="209"/>
    </location>
</feature>
<dbReference type="InterPro" id="IPR016032">
    <property type="entry name" value="Sig_transdc_resp-reg_C-effctor"/>
</dbReference>
<dbReference type="PANTHER" id="PTHR43214">
    <property type="entry name" value="TWO-COMPONENT RESPONSE REGULATOR"/>
    <property type="match status" value="1"/>
</dbReference>
<dbReference type="EMBL" id="JACNJN010000072">
    <property type="protein sequence ID" value="MBC8334604.1"/>
    <property type="molecule type" value="Genomic_DNA"/>
</dbReference>
<dbReference type="GO" id="GO:0003677">
    <property type="term" value="F:DNA binding"/>
    <property type="evidence" value="ECO:0007669"/>
    <property type="project" value="UniProtKB-KW"/>
</dbReference>
<proteinExistence type="predicted"/>
<dbReference type="SUPFAM" id="SSF52172">
    <property type="entry name" value="CheY-like"/>
    <property type="match status" value="1"/>
</dbReference>